<dbReference type="EMBL" id="VBSN01000027">
    <property type="protein sequence ID" value="KAA6440642.1"/>
    <property type="molecule type" value="Genomic_DNA"/>
</dbReference>
<evidence type="ECO:0000259" key="1">
    <source>
        <dbReference type="Pfam" id="PF05685"/>
    </source>
</evidence>
<evidence type="ECO:0000313" key="3">
    <source>
        <dbReference type="Proteomes" id="UP000323994"/>
    </source>
</evidence>
<evidence type="ECO:0000313" key="2">
    <source>
        <dbReference type="EMBL" id="KAA6440642.1"/>
    </source>
</evidence>
<dbReference type="Pfam" id="PF05685">
    <property type="entry name" value="Uma2"/>
    <property type="match status" value="1"/>
</dbReference>
<dbReference type="Proteomes" id="UP000323994">
    <property type="component" value="Unassembled WGS sequence"/>
</dbReference>
<dbReference type="PANTHER" id="PTHR36558:SF1">
    <property type="entry name" value="RESTRICTION ENDONUCLEASE DOMAIN-CONTAINING PROTEIN-RELATED"/>
    <property type="match status" value="1"/>
</dbReference>
<keyword evidence="2" id="KW-0540">Nuclease</keyword>
<dbReference type="InterPro" id="IPR011335">
    <property type="entry name" value="Restrct_endonuc-II-like"/>
</dbReference>
<protein>
    <submittedName>
        <fullName evidence="2">Uma2 family endonuclease</fullName>
    </submittedName>
</protein>
<keyword evidence="3" id="KW-1185">Reference proteome</keyword>
<reference evidence="2 3" key="1">
    <citation type="submission" date="2019-05" db="EMBL/GenBank/DDBJ databases">
        <authorList>
            <person name="Qu J.-H."/>
        </authorList>
    </citation>
    <scope>NUCLEOTIDE SEQUENCE [LARGE SCALE GENOMIC DNA]</scope>
    <source>
        <strain evidence="2 3">NS28</strain>
    </source>
</reference>
<dbReference type="GO" id="GO:0004519">
    <property type="term" value="F:endonuclease activity"/>
    <property type="evidence" value="ECO:0007669"/>
    <property type="project" value="UniProtKB-KW"/>
</dbReference>
<dbReference type="CDD" id="cd06260">
    <property type="entry name" value="DUF820-like"/>
    <property type="match status" value="1"/>
</dbReference>
<feature type="domain" description="Putative restriction endonuclease" evidence="1">
    <location>
        <begin position="19"/>
        <end position="191"/>
    </location>
</feature>
<keyword evidence="2" id="KW-0255">Endonuclease</keyword>
<dbReference type="OrthoDB" id="9808428at2"/>
<organism evidence="2 3">
    <name type="scientific">Dyadobacter flavalbus</name>
    <dbReference type="NCBI Taxonomy" id="2579942"/>
    <lineage>
        <taxon>Bacteria</taxon>
        <taxon>Pseudomonadati</taxon>
        <taxon>Bacteroidota</taxon>
        <taxon>Cytophagia</taxon>
        <taxon>Cytophagales</taxon>
        <taxon>Spirosomataceae</taxon>
        <taxon>Dyadobacter</taxon>
    </lineage>
</organism>
<proteinExistence type="predicted"/>
<dbReference type="InterPro" id="IPR012296">
    <property type="entry name" value="Nuclease_put_TT1808"/>
</dbReference>
<gene>
    <name evidence="2" type="ORF">FEM33_08670</name>
</gene>
<sequence length="197" mass="22910">MTINTLEQLDVSKQYSYADYLKWHFKERLELIRGYIFKMSPAPSRRHQSIVWNLNGIIWNYLKKMPCQAYSAPFDVRLPIRDKRSNQEITTVLQPDICVICDISKLDDQGCVGAPDLVIEVLSPGNSNKEMKYKYDVYEESGVREYWVVYPDYEHFLIFTLNESGKFVGQHPKVNGDVLKSAIFPDLIIDLSEVFTD</sequence>
<keyword evidence="2" id="KW-0378">Hydrolase</keyword>
<dbReference type="InterPro" id="IPR008538">
    <property type="entry name" value="Uma2"/>
</dbReference>
<dbReference type="AlphaFoldDB" id="A0A5M8R389"/>
<dbReference type="SUPFAM" id="SSF52980">
    <property type="entry name" value="Restriction endonuclease-like"/>
    <property type="match status" value="1"/>
</dbReference>
<dbReference type="PANTHER" id="PTHR36558">
    <property type="entry name" value="GLR1098 PROTEIN"/>
    <property type="match status" value="1"/>
</dbReference>
<dbReference type="RefSeq" id="WP_139011634.1">
    <property type="nucleotide sequence ID" value="NZ_VBSN01000027.1"/>
</dbReference>
<name>A0A5M8R389_9BACT</name>
<accession>A0A5M8R389</accession>
<comment type="caution">
    <text evidence="2">The sequence shown here is derived from an EMBL/GenBank/DDBJ whole genome shotgun (WGS) entry which is preliminary data.</text>
</comment>
<dbReference type="Gene3D" id="3.90.1570.10">
    <property type="entry name" value="tt1808, chain A"/>
    <property type="match status" value="1"/>
</dbReference>